<proteinExistence type="predicted"/>
<sequence>MKLFLTLFLTLFLGKSCENTENQDINTAMIEYVANTRGFYQKITIQKQTVTVSRDRNQKEKIKAVAITDTDWKMLITLFQEVDLEELKDLKSPTEKRFFDGAAIANLKIIYQGKTYESASFDHGFPPLEIKRIVTKINTFAKQNNEY</sequence>
<reference evidence="1 2" key="1">
    <citation type="submission" date="2016-03" db="EMBL/GenBank/DDBJ databases">
        <authorList>
            <person name="Ploux O."/>
        </authorList>
    </citation>
    <scope>NUCLEOTIDE SEQUENCE [LARGE SCALE GENOMIC DNA]</scope>
    <source>
        <strain evidence="1 2">LPB0076</strain>
    </source>
</reference>
<dbReference type="STRING" id="1763534.GCA_001831475_00731"/>
<evidence type="ECO:0000313" key="1">
    <source>
        <dbReference type="EMBL" id="OCB77257.1"/>
    </source>
</evidence>
<dbReference type="EMBL" id="LVEP01000017">
    <property type="protein sequence ID" value="OCB77257.1"/>
    <property type="molecule type" value="Genomic_DNA"/>
</dbReference>
<dbReference type="AlphaFoldDB" id="A0A1B9E5P1"/>
<accession>A0A1B9E5P1</accession>
<name>A0A1B9E5P1_9FLAO</name>
<protein>
    <submittedName>
        <fullName evidence="1">Uncharacterized protein</fullName>
    </submittedName>
</protein>
<comment type="caution">
    <text evidence="1">The sequence shown here is derived from an EMBL/GenBank/DDBJ whole genome shotgun (WGS) entry which is preliminary data.</text>
</comment>
<dbReference type="Proteomes" id="UP000093510">
    <property type="component" value="Unassembled WGS sequence"/>
</dbReference>
<keyword evidence="2" id="KW-1185">Reference proteome</keyword>
<dbReference type="OrthoDB" id="1446480at2"/>
<organism evidence="1 2">
    <name type="scientific">Flavobacterium crassostreae</name>
    <dbReference type="NCBI Taxonomy" id="1763534"/>
    <lineage>
        <taxon>Bacteria</taxon>
        <taxon>Pseudomonadati</taxon>
        <taxon>Bacteroidota</taxon>
        <taxon>Flavobacteriia</taxon>
        <taxon>Flavobacteriales</taxon>
        <taxon>Flavobacteriaceae</taxon>
        <taxon>Flavobacterium</taxon>
    </lineage>
</organism>
<evidence type="ECO:0000313" key="2">
    <source>
        <dbReference type="Proteomes" id="UP000093510"/>
    </source>
</evidence>
<gene>
    <name evidence="1" type="ORF">LPBF_04455</name>
</gene>
<dbReference type="RefSeq" id="WP_066333017.1">
    <property type="nucleotide sequence ID" value="NZ_CP017688.1"/>
</dbReference>